<reference evidence="2" key="1">
    <citation type="submission" date="2022-11" db="EMBL/GenBank/DDBJ databases">
        <authorList>
            <person name="Kikuchi T."/>
        </authorList>
    </citation>
    <scope>NUCLEOTIDE SEQUENCE</scope>
    <source>
        <strain evidence="2">PS1010</strain>
    </source>
</reference>
<feature type="domain" description="T20D4.11-like" evidence="1">
    <location>
        <begin position="7"/>
        <end position="110"/>
    </location>
</feature>
<dbReference type="AlphaFoldDB" id="A0A9P1ITA0"/>
<dbReference type="EMBL" id="CANHGI010000005">
    <property type="protein sequence ID" value="CAI5450726.1"/>
    <property type="molecule type" value="Genomic_DNA"/>
</dbReference>
<gene>
    <name evidence="2" type="ORF">CAMP_LOCUS13363</name>
</gene>
<protein>
    <recommendedName>
        <fullName evidence="1">T20D4.11-like domain-containing protein</fullName>
    </recommendedName>
</protein>
<dbReference type="InterPro" id="IPR002542">
    <property type="entry name" value="T20D4.11-like_dom"/>
</dbReference>
<organism evidence="2 3">
    <name type="scientific">Caenorhabditis angaria</name>
    <dbReference type="NCBI Taxonomy" id="860376"/>
    <lineage>
        <taxon>Eukaryota</taxon>
        <taxon>Metazoa</taxon>
        <taxon>Ecdysozoa</taxon>
        <taxon>Nematoda</taxon>
        <taxon>Chromadorea</taxon>
        <taxon>Rhabditida</taxon>
        <taxon>Rhabditina</taxon>
        <taxon>Rhabditomorpha</taxon>
        <taxon>Rhabditoidea</taxon>
        <taxon>Rhabditidae</taxon>
        <taxon>Peloderinae</taxon>
        <taxon>Caenorhabditis</taxon>
    </lineage>
</organism>
<evidence type="ECO:0000313" key="2">
    <source>
        <dbReference type="EMBL" id="CAI5450726.1"/>
    </source>
</evidence>
<dbReference type="Pfam" id="PF01579">
    <property type="entry name" value="DUF19"/>
    <property type="match status" value="1"/>
</dbReference>
<name>A0A9P1ITA0_9PELO</name>
<accession>A0A9P1ITA0</accession>
<proteinExistence type="predicted"/>
<keyword evidence="3" id="KW-1185">Reference proteome</keyword>
<sequence>MYPENDRVLRNCQSYEKCVSRLFCNQQVSEVRKTKRKCEKYQFFNDLKPCLDKITENAEKNPESCYNKVKVNSEGNYCRQWAVGKPCIVKEVRLRCEKETYQKLEVYMKYSCERY</sequence>
<evidence type="ECO:0000259" key="1">
    <source>
        <dbReference type="Pfam" id="PF01579"/>
    </source>
</evidence>
<dbReference type="Proteomes" id="UP001152747">
    <property type="component" value="Unassembled WGS sequence"/>
</dbReference>
<comment type="caution">
    <text evidence="2">The sequence shown here is derived from an EMBL/GenBank/DDBJ whole genome shotgun (WGS) entry which is preliminary data.</text>
</comment>
<evidence type="ECO:0000313" key="3">
    <source>
        <dbReference type="Proteomes" id="UP001152747"/>
    </source>
</evidence>